<reference evidence="1 2" key="1">
    <citation type="submission" date="2020-10" db="EMBL/GenBank/DDBJ databases">
        <title>The Coptis chinensis genome and diversification of protoberbering-type alkaloids.</title>
        <authorList>
            <person name="Wang B."/>
            <person name="Shu S."/>
            <person name="Song C."/>
            <person name="Liu Y."/>
        </authorList>
    </citation>
    <scope>NUCLEOTIDE SEQUENCE [LARGE SCALE GENOMIC DNA]</scope>
    <source>
        <strain evidence="1">HL-2020</strain>
        <tissue evidence="1">Leaf</tissue>
    </source>
</reference>
<proteinExistence type="predicted"/>
<protein>
    <submittedName>
        <fullName evidence="1">Uncharacterized protein</fullName>
    </submittedName>
</protein>
<keyword evidence="2" id="KW-1185">Reference proteome</keyword>
<sequence>MAIGYNLWRMGGMRYGTWSSRRNNWIRVYAWAVSVINLRRWTTGRILKVDFPMAIGSGDGSAFVLARKYDDCFGFLVASWMSTELEPQVIKWSPGCLMFVTGSSELSFWVPDLSKLGSFVGAK</sequence>
<dbReference type="Proteomes" id="UP000631114">
    <property type="component" value="Unassembled WGS sequence"/>
</dbReference>
<dbReference type="AlphaFoldDB" id="A0A835M488"/>
<name>A0A835M488_9MAGN</name>
<dbReference type="EMBL" id="JADFTS010000003">
    <property type="protein sequence ID" value="KAF9613419.1"/>
    <property type="molecule type" value="Genomic_DNA"/>
</dbReference>
<accession>A0A835M488</accession>
<dbReference type="OrthoDB" id="27537at2759"/>
<comment type="caution">
    <text evidence="1">The sequence shown here is derived from an EMBL/GenBank/DDBJ whole genome shotgun (WGS) entry which is preliminary data.</text>
</comment>
<gene>
    <name evidence="1" type="ORF">IFM89_008249</name>
</gene>
<evidence type="ECO:0000313" key="1">
    <source>
        <dbReference type="EMBL" id="KAF9613419.1"/>
    </source>
</evidence>
<organism evidence="1 2">
    <name type="scientific">Coptis chinensis</name>
    <dbReference type="NCBI Taxonomy" id="261450"/>
    <lineage>
        <taxon>Eukaryota</taxon>
        <taxon>Viridiplantae</taxon>
        <taxon>Streptophyta</taxon>
        <taxon>Embryophyta</taxon>
        <taxon>Tracheophyta</taxon>
        <taxon>Spermatophyta</taxon>
        <taxon>Magnoliopsida</taxon>
        <taxon>Ranunculales</taxon>
        <taxon>Ranunculaceae</taxon>
        <taxon>Coptidoideae</taxon>
        <taxon>Coptis</taxon>
    </lineage>
</organism>
<evidence type="ECO:0000313" key="2">
    <source>
        <dbReference type="Proteomes" id="UP000631114"/>
    </source>
</evidence>